<evidence type="ECO:0000313" key="2">
    <source>
        <dbReference type="Proteomes" id="UP000564806"/>
    </source>
</evidence>
<comment type="caution">
    <text evidence="1">The sequence shown here is derived from an EMBL/GenBank/DDBJ whole genome shotgun (WGS) entry which is preliminary data.</text>
</comment>
<gene>
    <name evidence="1" type="ORF">HPT30_15445</name>
</gene>
<keyword evidence="2" id="KW-1185">Reference proteome</keyword>
<organism evidence="1 2">
    <name type="scientific">Paenibacillus agri</name>
    <dbReference type="NCBI Taxonomy" id="2744309"/>
    <lineage>
        <taxon>Bacteria</taxon>
        <taxon>Bacillati</taxon>
        <taxon>Bacillota</taxon>
        <taxon>Bacilli</taxon>
        <taxon>Bacillales</taxon>
        <taxon>Paenibacillaceae</taxon>
        <taxon>Paenibacillus</taxon>
    </lineage>
</organism>
<accession>A0A850EL44</accession>
<evidence type="ECO:0000313" key="1">
    <source>
        <dbReference type="EMBL" id="NUU61738.1"/>
    </source>
</evidence>
<name>A0A850EL44_9BACL</name>
<dbReference type="RefSeq" id="WP_175372234.1">
    <property type="nucleotide sequence ID" value="NZ_JABWCS010000210.1"/>
</dbReference>
<proteinExistence type="predicted"/>
<sequence>MECIVHFEVVHPEGPKPLRGLLFLDEGATPGEAELIGMFKDMKFEVRLEDREKLIFKPVNAGANYSEIRITGYDTGNAKDQHKEDHDLKSIVGNLLPQKPTGL</sequence>
<dbReference type="Proteomes" id="UP000564806">
    <property type="component" value="Unassembled WGS sequence"/>
</dbReference>
<protein>
    <submittedName>
        <fullName evidence="1">Uncharacterized protein</fullName>
    </submittedName>
</protein>
<dbReference type="AlphaFoldDB" id="A0A850EL44"/>
<dbReference type="EMBL" id="JABWCS010000210">
    <property type="protein sequence ID" value="NUU61738.1"/>
    <property type="molecule type" value="Genomic_DNA"/>
</dbReference>
<reference evidence="1" key="1">
    <citation type="submission" date="2020-06" db="EMBL/GenBank/DDBJ databases">
        <title>Paenibacillus sp. nov., isolated from soil.</title>
        <authorList>
            <person name="Seo Y.L."/>
        </authorList>
    </citation>
    <scope>NUCLEOTIDE SEQUENCE [LARGE SCALE GENOMIC DNA]</scope>
    <source>
        <strain evidence="1">JW14</strain>
    </source>
</reference>